<comment type="similarity">
    <text evidence="7">Belongs to the chloroperoxidase family.</text>
</comment>
<proteinExistence type="inferred from homology"/>
<evidence type="ECO:0000259" key="8">
    <source>
        <dbReference type="PROSITE" id="PS51405"/>
    </source>
</evidence>
<keyword evidence="3" id="KW-0349">Heme</keyword>
<evidence type="ECO:0000256" key="7">
    <source>
        <dbReference type="ARBA" id="ARBA00025795"/>
    </source>
</evidence>
<evidence type="ECO:0000313" key="10">
    <source>
        <dbReference type="Proteomes" id="UP000717996"/>
    </source>
</evidence>
<keyword evidence="5" id="KW-0560">Oxidoreductase</keyword>
<dbReference type="PANTHER" id="PTHR33577:SF18">
    <property type="entry name" value="HEME HALOPEROXIDASE FAMILY PROFILE DOMAIN-CONTAINING PROTEIN"/>
    <property type="match status" value="1"/>
</dbReference>
<protein>
    <recommendedName>
        <fullName evidence="8">Heme haloperoxidase family profile domain-containing protein</fullName>
    </recommendedName>
</protein>
<evidence type="ECO:0000256" key="1">
    <source>
        <dbReference type="ARBA" id="ARBA00001970"/>
    </source>
</evidence>
<keyword evidence="2" id="KW-0575">Peroxidase</keyword>
<name>A0A9P6YCJ4_RHIOR</name>
<evidence type="ECO:0000256" key="4">
    <source>
        <dbReference type="ARBA" id="ARBA00022723"/>
    </source>
</evidence>
<accession>A0A9P6YCJ4</accession>
<dbReference type="SUPFAM" id="SSF47571">
    <property type="entry name" value="Cloroperoxidase"/>
    <property type="match status" value="1"/>
</dbReference>
<sequence>MTEKVKKNQRVSIKKSRIGSLLLGLFTTFTVLGAILLEADSRSKGIKSPEQWYEIMKSHPYERKLSDLRSPCPMVNTLANHGFLPRDGRDVKPTDIYNVLSLLRIPPVFSVGIIAFAYSQYNEAVPDKHSLSQLGFTDKINLNQLSVYDVLEHDVSLTRHDTALLPHNTTYPAPELIERMIRLVELNNTSTENKEYFTFENEHDARKLRWLESTKHNPLFHYPLFLQIASSFECNLLLNTIGRHGRLRVDHLESILLHERFPNDWYPPTEPTSLSEILIDPLNCWKGLRSSKVNLNLLQELK</sequence>
<evidence type="ECO:0000256" key="5">
    <source>
        <dbReference type="ARBA" id="ARBA00023002"/>
    </source>
</evidence>
<dbReference type="EMBL" id="JAANIT010000800">
    <property type="protein sequence ID" value="KAG1544384.1"/>
    <property type="molecule type" value="Genomic_DNA"/>
</dbReference>
<reference evidence="9" key="1">
    <citation type="journal article" date="2020" name="Microb. Genom.">
        <title>Genetic diversity of clinical and environmental Mucorales isolates obtained from an investigation of mucormycosis cases among solid organ transplant recipients.</title>
        <authorList>
            <person name="Nguyen M.H."/>
            <person name="Kaul D."/>
            <person name="Muto C."/>
            <person name="Cheng S.J."/>
            <person name="Richter R.A."/>
            <person name="Bruno V.M."/>
            <person name="Liu G."/>
            <person name="Beyhan S."/>
            <person name="Sundermann A.J."/>
            <person name="Mounaud S."/>
            <person name="Pasculle A.W."/>
            <person name="Nierman W.C."/>
            <person name="Driscoll E."/>
            <person name="Cumbie R."/>
            <person name="Clancy C.J."/>
            <person name="Dupont C.L."/>
        </authorList>
    </citation>
    <scope>NUCLEOTIDE SEQUENCE</scope>
    <source>
        <strain evidence="9">GL16</strain>
    </source>
</reference>
<keyword evidence="6" id="KW-0408">Iron</keyword>
<dbReference type="PANTHER" id="PTHR33577">
    <property type="entry name" value="STERIGMATOCYSTIN BIOSYNTHESIS PEROXIDASE STCC-RELATED"/>
    <property type="match status" value="1"/>
</dbReference>
<dbReference type="Gene3D" id="1.10.489.10">
    <property type="entry name" value="Chloroperoxidase-like"/>
    <property type="match status" value="1"/>
</dbReference>
<dbReference type="AlphaFoldDB" id="A0A9P6YCJ4"/>
<evidence type="ECO:0000256" key="3">
    <source>
        <dbReference type="ARBA" id="ARBA00022617"/>
    </source>
</evidence>
<evidence type="ECO:0000256" key="2">
    <source>
        <dbReference type="ARBA" id="ARBA00022559"/>
    </source>
</evidence>
<dbReference type="Proteomes" id="UP000717996">
    <property type="component" value="Unassembled WGS sequence"/>
</dbReference>
<keyword evidence="4" id="KW-0479">Metal-binding</keyword>
<dbReference type="OrthoDB" id="407298at2759"/>
<evidence type="ECO:0000313" key="9">
    <source>
        <dbReference type="EMBL" id="KAG1544384.1"/>
    </source>
</evidence>
<organism evidence="9 10">
    <name type="scientific">Rhizopus oryzae</name>
    <name type="common">Mucormycosis agent</name>
    <name type="synonym">Rhizopus arrhizus var. delemar</name>
    <dbReference type="NCBI Taxonomy" id="64495"/>
    <lineage>
        <taxon>Eukaryota</taxon>
        <taxon>Fungi</taxon>
        <taxon>Fungi incertae sedis</taxon>
        <taxon>Mucoromycota</taxon>
        <taxon>Mucoromycotina</taxon>
        <taxon>Mucoromycetes</taxon>
        <taxon>Mucorales</taxon>
        <taxon>Mucorineae</taxon>
        <taxon>Rhizopodaceae</taxon>
        <taxon>Rhizopus</taxon>
    </lineage>
</organism>
<dbReference type="PROSITE" id="PS51405">
    <property type="entry name" value="HEME_HALOPEROXIDASE"/>
    <property type="match status" value="1"/>
</dbReference>
<dbReference type="InterPro" id="IPR036851">
    <property type="entry name" value="Chloroperoxidase-like_sf"/>
</dbReference>
<dbReference type="GO" id="GO:0046872">
    <property type="term" value="F:metal ion binding"/>
    <property type="evidence" value="ECO:0007669"/>
    <property type="project" value="UniProtKB-KW"/>
</dbReference>
<feature type="domain" description="Heme haloperoxidase family profile" evidence="8">
    <location>
        <begin position="48"/>
        <end position="279"/>
    </location>
</feature>
<dbReference type="Pfam" id="PF01328">
    <property type="entry name" value="Peroxidase_2"/>
    <property type="match status" value="1"/>
</dbReference>
<evidence type="ECO:0000256" key="6">
    <source>
        <dbReference type="ARBA" id="ARBA00023004"/>
    </source>
</evidence>
<comment type="caution">
    <text evidence="9">The sequence shown here is derived from an EMBL/GenBank/DDBJ whole genome shotgun (WGS) entry which is preliminary data.</text>
</comment>
<comment type="cofactor">
    <cofactor evidence="1">
        <name>heme b</name>
        <dbReference type="ChEBI" id="CHEBI:60344"/>
    </cofactor>
</comment>
<gene>
    <name evidence="9" type="ORF">G6F51_006091</name>
</gene>
<dbReference type="InterPro" id="IPR000028">
    <property type="entry name" value="Chloroperoxidase"/>
</dbReference>
<dbReference type="GO" id="GO:0004601">
    <property type="term" value="F:peroxidase activity"/>
    <property type="evidence" value="ECO:0007669"/>
    <property type="project" value="UniProtKB-KW"/>
</dbReference>